<dbReference type="PANTHER" id="PTHR20930">
    <property type="entry name" value="OVARIAN CARCINOMA ANTIGEN CA125-RELATED"/>
    <property type="match status" value="1"/>
</dbReference>
<dbReference type="PANTHER" id="PTHR20930:SF0">
    <property type="entry name" value="PROTEIN ILRUN"/>
    <property type="match status" value="1"/>
</dbReference>
<dbReference type="AlphaFoldDB" id="A0A918K9X0"/>
<dbReference type="InterPro" id="IPR013783">
    <property type="entry name" value="Ig-like_fold"/>
</dbReference>
<proteinExistence type="predicted"/>
<evidence type="ECO:0000256" key="1">
    <source>
        <dbReference type="SAM" id="Phobius"/>
    </source>
</evidence>
<sequence length="243" mass="26664">MPKNLSEALKAAKTKRNVLSKQIIWESGVSKSQFYRIINGEEAPSPETKLKICEALGIESDTFDTLQDNSQPGDQSLDDQNSEGGSKRAWILSAVAASAVAVLAIFLVTIDRPASAALEPRVDVAELEDSTLFIKDVTIPDGTSIPINTTFEKIWRVKNTGKVVWKDRYLQRMTPATSLICSSPSRVPIPETQPGEVIDIAVTFTTPYLPGSCRTDWKTTDKDGNVYFPDMHGLYSIVVVTAE</sequence>
<evidence type="ECO:0000259" key="2">
    <source>
        <dbReference type="PROSITE" id="PS50943"/>
    </source>
</evidence>
<dbReference type="EMBL" id="BMYV01000001">
    <property type="protein sequence ID" value="GGX56039.1"/>
    <property type="molecule type" value="Genomic_DNA"/>
</dbReference>
<dbReference type="Pfam" id="PF16158">
    <property type="entry name" value="N_BRCA1_IG"/>
    <property type="match status" value="1"/>
</dbReference>
<feature type="domain" description="HTH cro/C1-type" evidence="2">
    <location>
        <begin position="26"/>
        <end position="63"/>
    </location>
</feature>
<accession>A0A918K9X0</accession>
<dbReference type="InterPro" id="IPR001387">
    <property type="entry name" value="Cro/C1-type_HTH"/>
</dbReference>
<dbReference type="CDD" id="cd00093">
    <property type="entry name" value="HTH_XRE"/>
    <property type="match status" value="1"/>
</dbReference>
<dbReference type="Gene3D" id="1.10.260.40">
    <property type="entry name" value="lambda repressor-like DNA-binding domains"/>
    <property type="match status" value="1"/>
</dbReference>
<dbReference type="RefSeq" id="WP_233349694.1">
    <property type="nucleotide sequence ID" value="NZ_BMYV01000001.1"/>
</dbReference>
<organism evidence="3 4">
    <name type="scientific">Litorimonas cladophorae</name>
    <dbReference type="NCBI Taxonomy" id="1220491"/>
    <lineage>
        <taxon>Bacteria</taxon>
        <taxon>Pseudomonadati</taxon>
        <taxon>Pseudomonadota</taxon>
        <taxon>Alphaproteobacteria</taxon>
        <taxon>Maricaulales</taxon>
        <taxon>Robiginitomaculaceae</taxon>
    </lineage>
</organism>
<dbReference type="GO" id="GO:0003677">
    <property type="term" value="F:DNA binding"/>
    <property type="evidence" value="ECO:0007669"/>
    <property type="project" value="InterPro"/>
</dbReference>
<feature type="transmembrane region" description="Helical" evidence="1">
    <location>
        <begin position="89"/>
        <end position="110"/>
    </location>
</feature>
<dbReference type="PROSITE" id="PS50943">
    <property type="entry name" value="HTH_CROC1"/>
    <property type="match status" value="1"/>
</dbReference>
<comment type="caution">
    <text evidence="3">The sequence shown here is derived from an EMBL/GenBank/DDBJ whole genome shotgun (WGS) entry which is preliminary data.</text>
</comment>
<protein>
    <recommendedName>
        <fullName evidence="2">HTH cro/C1-type domain-containing protein</fullName>
    </recommendedName>
</protein>
<evidence type="ECO:0000313" key="3">
    <source>
        <dbReference type="EMBL" id="GGX56039.1"/>
    </source>
</evidence>
<reference evidence="3 4" key="1">
    <citation type="journal article" date="2014" name="Int. J. Syst. Evol. Microbiol.">
        <title>Complete genome sequence of Corynebacterium casei LMG S-19264T (=DSM 44701T), isolated from a smear-ripened cheese.</title>
        <authorList>
            <consortium name="US DOE Joint Genome Institute (JGI-PGF)"/>
            <person name="Walter F."/>
            <person name="Albersmeier A."/>
            <person name="Kalinowski J."/>
            <person name="Ruckert C."/>
        </authorList>
    </citation>
    <scope>NUCLEOTIDE SEQUENCE [LARGE SCALE GENOMIC DNA]</scope>
    <source>
        <strain evidence="3 4">KCTC 23968</strain>
    </source>
</reference>
<dbReference type="InterPro" id="IPR010982">
    <property type="entry name" value="Lambda_DNA-bd_dom_sf"/>
</dbReference>
<keyword evidence="1" id="KW-0812">Transmembrane</keyword>
<name>A0A918K9X0_9PROT</name>
<gene>
    <name evidence="3" type="ORF">GCM10011309_00950</name>
</gene>
<dbReference type="Proteomes" id="UP000600865">
    <property type="component" value="Unassembled WGS sequence"/>
</dbReference>
<keyword evidence="1" id="KW-1133">Transmembrane helix</keyword>
<dbReference type="SUPFAM" id="SSF47413">
    <property type="entry name" value="lambda repressor-like DNA-binding domains"/>
    <property type="match status" value="1"/>
</dbReference>
<dbReference type="CDD" id="cd14947">
    <property type="entry name" value="NBR1_like"/>
    <property type="match status" value="1"/>
</dbReference>
<keyword evidence="4" id="KW-1185">Reference proteome</keyword>
<dbReference type="Gene3D" id="2.60.40.10">
    <property type="entry name" value="Immunoglobulins"/>
    <property type="match status" value="1"/>
</dbReference>
<evidence type="ECO:0000313" key="4">
    <source>
        <dbReference type="Proteomes" id="UP000600865"/>
    </source>
</evidence>
<dbReference type="InterPro" id="IPR032350">
    <property type="entry name" value="Nbr1_FW"/>
</dbReference>
<keyword evidence="1" id="KW-0472">Membrane</keyword>